<accession>A0A5E7CVK6</accession>
<dbReference type="Proteomes" id="UP000337909">
    <property type="component" value="Unassembled WGS sequence"/>
</dbReference>
<evidence type="ECO:0000256" key="4">
    <source>
        <dbReference type="SAM" id="Phobius"/>
    </source>
</evidence>
<dbReference type="InterPro" id="IPR029044">
    <property type="entry name" value="Nucleotide-diphossugar_trans"/>
</dbReference>
<comment type="similarity">
    <text evidence="1">Belongs to the glycosyltransferase 2 family.</text>
</comment>
<organism evidence="5 6">
    <name type="scientific">Pseudomonas fluorescens</name>
    <dbReference type="NCBI Taxonomy" id="294"/>
    <lineage>
        <taxon>Bacteria</taxon>
        <taxon>Pseudomonadati</taxon>
        <taxon>Pseudomonadota</taxon>
        <taxon>Gammaproteobacteria</taxon>
        <taxon>Pseudomonadales</taxon>
        <taxon>Pseudomonadaceae</taxon>
        <taxon>Pseudomonas</taxon>
    </lineage>
</organism>
<dbReference type="SUPFAM" id="SSF53448">
    <property type="entry name" value="Nucleotide-diphospho-sugar transferases"/>
    <property type="match status" value="1"/>
</dbReference>
<feature type="transmembrane region" description="Helical" evidence="4">
    <location>
        <begin position="321"/>
        <end position="349"/>
    </location>
</feature>
<keyword evidence="4" id="KW-0472">Membrane</keyword>
<feature type="transmembrane region" description="Helical" evidence="4">
    <location>
        <begin position="292"/>
        <end position="315"/>
    </location>
</feature>
<proteinExistence type="inferred from homology"/>
<dbReference type="EMBL" id="CABVHQ010000021">
    <property type="protein sequence ID" value="VVN99543.1"/>
    <property type="molecule type" value="Genomic_DNA"/>
</dbReference>
<sequence>MITLLNWLLSALLVLICLPVLVLFVQVLLACLPARSLPSAQGLRPRVAVLVPAHNESSIIIATLNSIRPQLLEGDRLLVVADNCSDDTAALARTAGAEVVERSNNQQGGKGYALDFGVRHLAGVAPDVMIIVDADCQVGEGSIERLAMCCIDSGRPTQALNLMRAPAGAGLKVRLAEFAWCLKNLVRPRGWARLGLPCQLMGTGMAFAWRDLALIDLASGHIVEDLKMGFDFCRNGKPPLFCPDALVTSYFPRSDEGLSTQRTRWEHGHLGVILGDAPKLFAESIGRRNWNLLAMTLDLLVPPLALLALALGAVFSLSWLVFMLCAALAPALIASAGVVILNVTVLLAWSQFGRGMISFSALLYAPFYAVKKIPLYLGFLLKRQVEWVRSKRDDS</sequence>
<evidence type="ECO:0000256" key="1">
    <source>
        <dbReference type="ARBA" id="ARBA00006739"/>
    </source>
</evidence>
<dbReference type="Pfam" id="PF13641">
    <property type="entry name" value="Glyco_tranf_2_3"/>
    <property type="match status" value="1"/>
</dbReference>
<keyword evidence="3" id="KW-0808">Transferase</keyword>
<dbReference type="Gene3D" id="3.90.550.10">
    <property type="entry name" value="Spore Coat Polysaccharide Biosynthesis Protein SpsA, Chain A"/>
    <property type="match status" value="1"/>
</dbReference>
<feature type="transmembrane region" description="Helical" evidence="4">
    <location>
        <begin position="6"/>
        <end position="32"/>
    </location>
</feature>
<dbReference type="PANTHER" id="PTHR43630">
    <property type="entry name" value="POLY-BETA-1,6-N-ACETYL-D-GLUCOSAMINE SYNTHASE"/>
    <property type="match status" value="1"/>
</dbReference>
<dbReference type="CDD" id="cd06438">
    <property type="entry name" value="EpsO_like"/>
    <property type="match status" value="1"/>
</dbReference>
<evidence type="ECO:0000256" key="3">
    <source>
        <dbReference type="ARBA" id="ARBA00022679"/>
    </source>
</evidence>
<dbReference type="GO" id="GO:0016757">
    <property type="term" value="F:glycosyltransferase activity"/>
    <property type="evidence" value="ECO:0007669"/>
    <property type="project" value="UniProtKB-KW"/>
</dbReference>
<feature type="transmembrane region" description="Helical" evidence="4">
    <location>
        <begin position="361"/>
        <end position="381"/>
    </location>
</feature>
<dbReference type="OrthoDB" id="9797391at2"/>
<protein>
    <recommendedName>
        <fullName evidence="7">Glycosyl transferase</fullName>
    </recommendedName>
</protein>
<reference evidence="5 6" key="1">
    <citation type="submission" date="2019-09" db="EMBL/GenBank/DDBJ databases">
        <authorList>
            <person name="Chandra G."/>
            <person name="Truman W A."/>
        </authorList>
    </citation>
    <scope>NUCLEOTIDE SEQUENCE [LARGE SCALE GENOMIC DNA]</scope>
    <source>
        <strain evidence="5">PS691</strain>
    </source>
</reference>
<keyword evidence="4" id="KW-1133">Transmembrane helix</keyword>
<dbReference type="PANTHER" id="PTHR43630:SF1">
    <property type="entry name" value="POLY-BETA-1,6-N-ACETYL-D-GLUCOSAMINE SYNTHASE"/>
    <property type="match status" value="1"/>
</dbReference>
<keyword evidence="2" id="KW-0328">Glycosyltransferase</keyword>
<evidence type="ECO:0008006" key="7">
    <source>
        <dbReference type="Google" id="ProtNLM"/>
    </source>
</evidence>
<keyword evidence="4" id="KW-0812">Transmembrane</keyword>
<evidence type="ECO:0000313" key="5">
    <source>
        <dbReference type="EMBL" id="VVN99543.1"/>
    </source>
</evidence>
<gene>
    <name evidence="5" type="ORF">PS691_02517</name>
</gene>
<dbReference type="RefSeq" id="WP_150642517.1">
    <property type="nucleotide sequence ID" value="NZ_CABVHQ010000021.1"/>
</dbReference>
<dbReference type="AlphaFoldDB" id="A0A5E7CVK6"/>
<evidence type="ECO:0000313" key="6">
    <source>
        <dbReference type="Proteomes" id="UP000337909"/>
    </source>
</evidence>
<name>A0A5E7CVK6_PSEFL</name>
<evidence type="ECO:0000256" key="2">
    <source>
        <dbReference type="ARBA" id="ARBA00022676"/>
    </source>
</evidence>